<evidence type="ECO:0000313" key="1">
    <source>
        <dbReference type="EMBL" id="PIZ15926.1"/>
    </source>
</evidence>
<organism evidence="1 2">
    <name type="scientific">Candidatus Desantisbacteria bacterium CG_4_10_14_0_8_um_filter_48_22</name>
    <dbReference type="NCBI Taxonomy" id="1974543"/>
    <lineage>
        <taxon>Bacteria</taxon>
        <taxon>Candidatus Desantisiibacteriota</taxon>
    </lineage>
</organism>
<evidence type="ECO:0000313" key="2">
    <source>
        <dbReference type="Proteomes" id="UP000229307"/>
    </source>
</evidence>
<gene>
    <name evidence="1" type="ORF">COY52_08500</name>
</gene>
<dbReference type="EMBL" id="PFMR01000223">
    <property type="protein sequence ID" value="PIZ15926.1"/>
    <property type="molecule type" value="Genomic_DNA"/>
</dbReference>
<comment type="caution">
    <text evidence="1">The sequence shown here is derived from an EMBL/GenBank/DDBJ whole genome shotgun (WGS) entry which is preliminary data.</text>
</comment>
<dbReference type="AlphaFoldDB" id="A0A2M7S8S5"/>
<protein>
    <submittedName>
        <fullName evidence="1">Uncharacterized protein</fullName>
    </submittedName>
</protein>
<sequence length="151" mass="16549">MKIFRYIVILLIAGGAAFGTGYFMNAAKVSGLNSEINALKLEAQKKELQAGVLRIKWHAEAALVALLEKNFGIAGEEIALVKELLSKETVVFPGRAGIINENIKRVTEEIQADIEGLDVRKAKQKIRILADEADRMLLLPAGQPEEKNPGR</sequence>
<reference evidence="2" key="1">
    <citation type="submission" date="2017-09" db="EMBL/GenBank/DDBJ databases">
        <title>Depth-based differentiation of microbial function through sediment-hosted aquifers and enrichment of novel symbionts in the deep terrestrial subsurface.</title>
        <authorList>
            <person name="Probst A.J."/>
            <person name="Ladd B."/>
            <person name="Jarett J.K."/>
            <person name="Geller-Mcgrath D.E."/>
            <person name="Sieber C.M.K."/>
            <person name="Emerson J.B."/>
            <person name="Anantharaman K."/>
            <person name="Thomas B.C."/>
            <person name="Malmstrom R."/>
            <person name="Stieglmeier M."/>
            <person name="Klingl A."/>
            <person name="Woyke T."/>
            <person name="Ryan C.M."/>
            <person name="Banfield J.F."/>
        </authorList>
    </citation>
    <scope>NUCLEOTIDE SEQUENCE [LARGE SCALE GENOMIC DNA]</scope>
</reference>
<name>A0A2M7S8S5_9BACT</name>
<proteinExistence type="predicted"/>
<dbReference type="Proteomes" id="UP000229307">
    <property type="component" value="Unassembled WGS sequence"/>
</dbReference>
<accession>A0A2M7S8S5</accession>